<feature type="region of interest" description="Disordered" evidence="1">
    <location>
        <begin position="124"/>
        <end position="152"/>
    </location>
</feature>
<accession>A0AAV7WP79</accession>
<keyword evidence="3" id="KW-1185">Reference proteome</keyword>
<evidence type="ECO:0000313" key="2">
    <source>
        <dbReference type="EMBL" id="KAJ1215054.1"/>
    </source>
</evidence>
<dbReference type="EMBL" id="JANPWB010000001">
    <property type="protein sequence ID" value="KAJ1215054.1"/>
    <property type="molecule type" value="Genomic_DNA"/>
</dbReference>
<reference evidence="2" key="1">
    <citation type="journal article" date="2022" name="bioRxiv">
        <title>Sequencing and chromosome-scale assembly of the giantPleurodeles waltlgenome.</title>
        <authorList>
            <person name="Brown T."/>
            <person name="Elewa A."/>
            <person name="Iarovenko S."/>
            <person name="Subramanian E."/>
            <person name="Araus A.J."/>
            <person name="Petzold A."/>
            <person name="Susuki M."/>
            <person name="Suzuki K.-i.T."/>
            <person name="Hayashi T."/>
            <person name="Toyoda A."/>
            <person name="Oliveira C."/>
            <person name="Osipova E."/>
            <person name="Leigh N.D."/>
            <person name="Simon A."/>
            <person name="Yun M.H."/>
        </authorList>
    </citation>
    <scope>NUCLEOTIDE SEQUENCE</scope>
    <source>
        <strain evidence="2">20211129_DDA</strain>
        <tissue evidence="2">Liver</tissue>
    </source>
</reference>
<gene>
    <name evidence="2" type="ORF">NDU88_002664</name>
</gene>
<dbReference type="Proteomes" id="UP001066276">
    <property type="component" value="Chromosome 1_1"/>
</dbReference>
<protein>
    <submittedName>
        <fullName evidence="2">Uncharacterized protein</fullName>
    </submittedName>
</protein>
<proteinExistence type="predicted"/>
<organism evidence="2 3">
    <name type="scientific">Pleurodeles waltl</name>
    <name type="common">Iberian ribbed newt</name>
    <dbReference type="NCBI Taxonomy" id="8319"/>
    <lineage>
        <taxon>Eukaryota</taxon>
        <taxon>Metazoa</taxon>
        <taxon>Chordata</taxon>
        <taxon>Craniata</taxon>
        <taxon>Vertebrata</taxon>
        <taxon>Euteleostomi</taxon>
        <taxon>Amphibia</taxon>
        <taxon>Batrachia</taxon>
        <taxon>Caudata</taxon>
        <taxon>Salamandroidea</taxon>
        <taxon>Salamandridae</taxon>
        <taxon>Pleurodelinae</taxon>
        <taxon>Pleurodeles</taxon>
    </lineage>
</organism>
<feature type="compositionally biased region" description="Basic and acidic residues" evidence="1">
    <location>
        <begin position="54"/>
        <end position="79"/>
    </location>
</feature>
<name>A0AAV7WP79_PLEWA</name>
<feature type="region of interest" description="Disordered" evidence="1">
    <location>
        <begin position="37"/>
        <end position="91"/>
    </location>
</feature>
<evidence type="ECO:0000313" key="3">
    <source>
        <dbReference type="Proteomes" id="UP001066276"/>
    </source>
</evidence>
<sequence length="170" mass="19300">MSSPKKLRNYIVNTLETPRKLKAKKKAETREELLQEFEEKREQEEEPSVLQEEETVRGRVWTERKRSIEKEDSTEKAENRGSPATLAQEAVTEKRDMEGHLTPGEDHSPKVEVAVCWPQTKSVDCAAESKADSPSTGGDPAREVPNPTTGGVRLSKVHAQVWGWKGRRWH</sequence>
<feature type="compositionally biased region" description="Acidic residues" evidence="1">
    <location>
        <begin position="44"/>
        <end position="53"/>
    </location>
</feature>
<dbReference type="AlphaFoldDB" id="A0AAV7WP79"/>
<evidence type="ECO:0000256" key="1">
    <source>
        <dbReference type="SAM" id="MobiDB-lite"/>
    </source>
</evidence>
<comment type="caution">
    <text evidence="2">The sequence shown here is derived from an EMBL/GenBank/DDBJ whole genome shotgun (WGS) entry which is preliminary data.</text>
</comment>